<reference evidence="1 2" key="1">
    <citation type="submission" date="2019-02" db="EMBL/GenBank/DDBJ databases">
        <title>Deep-cultivation of Planctomycetes and their phenomic and genomic characterization uncovers novel biology.</title>
        <authorList>
            <person name="Wiegand S."/>
            <person name="Jogler M."/>
            <person name="Boedeker C."/>
            <person name="Pinto D."/>
            <person name="Vollmers J."/>
            <person name="Rivas-Marin E."/>
            <person name="Kohn T."/>
            <person name="Peeters S.H."/>
            <person name="Heuer A."/>
            <person name="Rast P."/>
            <person name="Oberbeckmann S."/>
            <person name="Bunk B."/>
            <person name="Jeske O."/>
            <person name="Meyerdierks A."/>
            <person name="Storesund J.E."/>
            <person name="Kallscheuer N."/>
            <person name="Luecker S."/>
            <person name="Lage O.M."/>
            <person name="Pohl T."/>
            <person name="Merkel B.J."/>
            <person name="Hornburger P."/>
            <person name="Mueller R.-W."/>
            <person name="Bruemmer F."/>
            <person name="Labrenz M."/>
            <person name="Spormann A.M."/>
            <person name="Op den Camp H."/>
            <person name="Overmann J."/>
            <person name="Amann R."/>
            <person name="Jetten M.S.M."/>
            <person name="Mascher T."/>
            <person name="Medema M.H."/>
            <person name="Devos D.P."/>
            <person name="Kaster A.-K."/>
            <person name="Ovreas L."/>
            <person name="Rohde M."/>
            <person name="Galperin M.Y."/>
            <person name="Jogler C."/>
        </authorList>
    </citation>
    <scope>NUCLEOTIDE SEQUENCE [LARGE SCALE GENOMIC DNA]</scope>
    <source>
        <strain evidence="1 2">ETA_A8</strain>
    </source>
</reference>
<dbReference type="EMBL" id="CP036274">
    <property type="protein sequence ID" value="QDU30017.1"/>
    <property type="molecule type" value="Genomic_DNA"/>
</dbReference>
<gene>
    <name evidence="1" type="ORF">ETAA8_51350</name>
</gene>
<evidence type="ECO:0000313" key="1">
    <source>
        <dbReference type="EMBL" id="QDU30017.1"/>
    </source>
</evidence>
<proteinExistence type="predicted"/>
<accession>A0A517YIG3</accession>
<dbReference type="AlphaFoldDB" id="A0A517YIG3"/>
<dbReference type="Proteomes" id="UP000315017">
    <property type="component" value="Chromosome"/>
</dbReference>
<organism evidence="1 2">
    <name type="scientific">Anatilimnocola aggregata</name>
    <dbReference type="NCBI Taxonomy" id="2528021"/>
    <lineage>
        <taxon>Bacteria</taxon>
        <taxon>Pseudomonadati</taxon>
        <taxon>Planctomycetota</taxon>
        <taxon>Planctomycetia</taxon>
        <taxon>Pirellulales</taxon>
        <taxon>Pirellulaceae</taxon>
        <taxon>Anatilimnocola</taxon>
    </lineage>
</organism>
<keyword evidence="2" id="KW-1185">Reference proteome</keyword>
<evidence type="ECO:0000313" key="2">
    <source>
        <dbReference type="Proteomes" id="UP000315017"/>
    </source>
</evidence>
<sequence>MGPNWYATSRLTRARDEWNISSSKKHRADSILKDIRRQGLVGGGLIEITNLSSSSQANTISKWW</sequence>
<name>A0A517YIG3_9BACT</name>
<dbReference type="KEGG" id="aagg:ETAA8_51350"/>
<protein>
    <submittedName>
        <fullName evidence="1">Uncharacterized protein</fullName>
    </submittedName>
</protein>